<dbReference type="PANTHER" id="PTHR45689">
    <property type="entry name" value="I[[H]] CHANNEL, ISOFORM E"/>
    <property type="match status" value="1"/>
</dbReference>
<dbReference type="SUPFAM" id="SSF51206">
    <property type="entry name" value="cAMP-binding domain-like"/>
    <property type="match status" value="1"/>
</dbReference>
<dbReference type="GO" id="GO:0005249">
    <property type="term" value="F:voltage-gated potassium channel activity"/>
    <property type="evidence" value="ECO:0007669"/>
    <property type="project" value="TreeGrafter"/>
</dbReference>
<keyword evidence="1" id="KW-0812">Transmembrane</keyword>
<dbReference type="InterPro" id="IPR018490">
    <property type="entry name" value="cNMP-bd_dom_sf"/>
</dbReference>
<dbReference type="Proteomes" id="UP000410492">
    <property type="component" value="Unassembled WGS sequence"/>
</dbReference>
<dbReference type="EMBL" id="CAACVG010014774">
    <property type="protein sequence ID" value="VEN63681.1"/>
    <property type="molecule type" value="Genomic_DNA"/>
</dbReference>
<dbReference type="PROSITE" id="PS50042">
    <property type="entry name" value="CNMP_BINDING_3"/>
    <property type="match status" value="1"/>
</dbReference>
<reference evidence="3 4" key="1">
    <citation type="submission" date="2019-01" db="EMBL/GenBank/DDBJ databases">
        <authorList>
            <person name="Sayadi A."/>
        </authorList>
    </citation>
    <scope>NUCLEOTIDE SEQUENCE [LARGE SCALE GENOMIC DNA]</scope>
</reference>
<feature type="transmembrane region" description="Helical" evidence="1">
    <location>
        <begin position="254"/>
        <end position="277"/>
    </location>
</feature>
<feature type="transmembrane region" description="Helical" evidence="1">
    <location>
        <begin position="107"/>
        <end position="126"/>
    </location>
</feature>
<dbReference type="Gene3D" id="1.10.287.630">
    <property type="entry name" value="Helix hairpin bin"/>
    <property type="match status" value="1"/>
</dbReference>
<dbReference type="Gene3D" id="2.60.120.10">
    <property type="entry name" value="Jelly Rolls"/>
    <property type="match status" value="1"/>
</dbReference>
<dbReference type="AlphaFoldDB" id="A0A653DWI1"/>
<dbReference type="PANTHER" id="PTHR45689:SF14">
    <property type="entry name" value="CYCLIC NUCLEOTIDE-GATED CATION CHANNEL SUBUNIT A-LIKE PROTEIN"/>
    <property type="match status" value="1"/>
</dbReference>
<proteinExistence type="predicted"/>
<keyword evidence="4" id="KW-1185">Reference proteome</keyword>
<feature type="transmembrane region" description="Helical" evidence="1">
    <location>
        <begin position="179"/>
        <end position="199"/>
    </location>
</feature>
<accession>A0A653DWI1</accession>
<dbReference type="InterPro" id="IPR051413">
    <property type="entry name" value="K/Na_HCN_channel"/>
</dbReference>
<protein>
    <recommendedName>
        <fullName evidence="2">Cyclic nucleotide-binding domain-containing protein</fullName>
    </recommendedName>
</protein>
<dbReference type="SMART" id="SM00100">
    <property type="entry name" value="cNMP"/>
    <property type="match status" value="1"/>
</dbReference>
<feature type="transmembrane region" description="Helical" evidence="1">
    <location>
        <begin position="219"/>
        <end position="242"/>
    </location>
</feature>
<dbReference type="InterPro" id="IPR014710">
    <property type="entry name" value="RmlC-like_jellyroll"/>
</dbReference>
<evidence type="ECO:0000259" key="2">
    <source>
        <dbReference type="PROSITE" id="PS50042"/>
    </source>
</evidence>
<dbReference type="InterPro" id="IPR000595">
    <property type="entry name" value="cNMP-bd_dom"/>
</dbReference>
<dbReference type="GO" id="GO:0035725">
    <property type="term" value="P:sodium ion transmembrane transport"/>
    <property type="evidence" value="ECO:0007669"/>
    <property type="project" value="TreeGrafter"/>
</dbReference>
<dbReference type="CDD" id="cd00038">
    <property type="entry name" value="CAP_ED"/>
    <property type="match status" value="1"/>
</dbReference>
<keyword evidence="1" id="KW-0472">Membrane</keyword>
<evidence type="ECO:0000313" key="3">
    <source>
        <dbReference type="EMBL" id="VEN63681.1"/>
    </source>
</evidence>
<keyword evidence="1" id="KW-1133">Transmembrane helix</keyword>
<dbReference type="OrthoDB" id="2021138at2759"/>
<feature type="domain" description="Cyclic nucleotide-binding" evidence="2">
    <location>
        <begin position="453"/>
        <end position="571"/>
    </location>
</feature>
<gene>
    <name evidence="3" type="ORF">CALMAC_LOCUS20436</name>
</gene>
<feature type="transmembrane region" description="Helical" evidence="1">
    <location>
        <begin position="146"/>
        <end position="167"/>
    </location>
</feature>
<name>A0A653DWI1_CALMS</name>
<evidence type="ECO:0000313" key="4">
    <source>
        <dbReference type="Proteomes" id="UP000410492"/>
    </source>
</evidence>
<organism evidence="3 4">
    <name type="scientific">Callosobruchus maculatus</name>
    <name type="common">Southern cowpea weevil</name>
    <name type="synonym">Pulse bruchid</name>
    <dbReference type="NCBI Taxonomy" id="64391"/>
    <lineage>
        <taxon>Eukaryota</taxon>
        <taxon>Metazoa</taxon>
        <taxon>Ecdysozoa</taxon>
        <taxon>Arthropoda</taxon>
        <taxon>Hexapoda</taxon>
        <taxon>Insecta</taxon>
        <taxon>Pterygota</taxon>
        <taxon>Neoptera</taxon>
        <taxon>Endopterygota</taxon>
        <taxon>Coleoptera</taxon>
        <taxon>Polyphaga</taxon>
        <taxon>Cucujiformia</taxon>
        <taxon>Chrysomeloidea</taxon>
        <taxon>Chrysomelidae</taxon>
        <taxon>Bruchinae</taxon>
        <taxon>Bruchini</taxon>
        <taxon>Callosobruchus</taxon>
    </lineage>
</organism>
<sequence length="601" mass="70379">MSRRFSTHTVGSVAESIPNSIVSEGHVGELVELTHTNNCTLPKNEDTFGPATGNKFTRWLKQLHLISIKNPLTKKYFRSENAVKEERIRHIKLNYWYIVHPLSDLRVYFDIWQLMVYIASMIVKPIAAAVPNCMRKRMPFFNELSIIMDLLCWMTIILTFFMGYIIRKTKVMVLEPKRIAWNYVGSIFFICDVLSSIPIPPLVYFIRVIFGAPHGYIEGVFYLLCQLTFIRLVSVVSYINSLSDYFRIKSKGMVFLLICIIMTIMIVHGFALLQLLIPRLVRQYFAVNNETRKMWFVKYRLHRTSFWTLYTNSMLKSSAMVLSIRNFYILSNEEEDYLLAILTYIVGKVMVCSTYEPYYFTLPYQISMVIVAVTVLNNRSMEIKFYSIINQLDEYMRQKQLPLNLRDRIKNYYNFKFQHKYFNSDRIYEMLPDKLKKEINIHECKNLIKNVSLFAHLTEHQTSTVVEMLTPEIFLPKDTIIQAGSPGDCMYFISSGTVAVFTHSGKEICHLEDGAYFGEISLVLQSSPYRCATIVAIEITHVYMLKKKDFNRCLLRNPKVMRRVIRVAHRRFNEIREQEAKFKKMLFEKIHGGADDLPSTQ</sequence>
<evidence type="ECO:0000256" key="1">
    <source>
        <dbReference type="SAM" id="Phobius"/>
    </source>
</evidence>
<dbReference type="Pfam" id="PF00027">
    <property type="entry name" value="cNMP_binding"/>
    <property type="match status" value="1"/>
</dbReference>
<dbReference type="GO" id="GO:0098855">
    <property type="term" value="C:HCN channel complex"/>
    <property type="evidence" value="ECO:0007669"/>
    <property type="project" value="TreeGrafter"/>
</dbReference>
<dbReference type="GO" id="GO:0003254">
    <property type="term" value="P:regulation of membrane depolarization"/>
    <property type="evidence" value="ECO:0007669"/>
    <property type="project" value="TreeGrafter"/>
</dbReference>